<organism evidence="2 3">
    <name type="scientific">Lacihabitans soyangensis</name>
    <dbReference type="NCBI Taxonomy" id="869394"/>
    <lineage>
        <taxon>Bacteria</taxon>
        <taxon>Pseudomonadati</taxon>
        <taxon>Bacteroidota</taxon>
        <taxon>Cytophagia</taxon>
        <taxon>Cytophagales</taxon>
        <taxon>Leadbetterellaceae</taxon>
        <taxon>Lacihabitans</taxon>
    </lineage>
</organism>
<dbReference type="Proteomes" id="UP001204144">
    <property type="component" value="Unassembled WGS sequence"/>
</dbReference>
<dbReference type="EMBL" id="RJUF01000184">
    <property type="protein sequence ID" value="MCP9765483.1"/>
    <property type="molecule type" value="Genomic_DNA"/>
</dbReference>
<keyword evidence="1" id="KW-0732">Signal</keyword>
<accession>A0AAE3H662</accession>
<dbReference type="AlphaFoldDB" id="A0AAE3H662"/>
<keyword evidence="3" id="KW-1185">Reference proteome</keyword>
<gene>
    <name evidence="2" type="ORF">EGI31_21320</name>
</gene>
<proteinExistence type="predicted"/>
<sequence>MKHYTLTIILTFLTFFAFADEQRLTTVFKSENGKFTLKYNRKKWNLIDENGKKLYSFKDAGFTSMTILISNDGKKITVIDDFIEGHKISQRKVLYFYNSGNLISNYRLVDLLSDTCSVVKSVWHTIWTLNDFKMTKSDSVFSIATFNFFEMEFDTQTGQLIRKTRPQQFDETNTLIVIGKFYKSKSDSSNLTIQKYIYGPKQPNHSIAFITNSYGQGTWKQALMIKNGIDITPQRFRNKMLGIGCE</sequence>
<evidence type="ECO:0000313" key="3">
    <source>
        <dbReference type="Proteomes" id="UP001204144"/>
    </source>
</evidence>
<reference evidence="2 3" key="1">
    <citation type="submission" date="2018-11" db="EMBL/GenBank/DDBJ databases">
        <title>Novel bacteria species description.</title>
        <authorList>
            <person name="Han J.-H."/>
        </authorList>
    </citation>
    <scope>NUCLEOTIDE SEQUENCE [LARGE SCALE GENOMIC DNA]</scope>
    <source>
        <strain evidence="2 3">KCTC23259</strain>
    </source>
</reference>
<evidence type="ECO:0000256" key="1">
    <source>
        <dbReference type="SAM" id="SignalP"/>
    </source>
</evidence>
<feature type="chain" id="PRO_5041965118" evidence="1">
    <location>
        <begin position="20"/>
        <end position="246"/>
    </location>
</feature>
<comment type="caution">
    <text evidence="2">The sequence shown here is derived from an EMBL/GenBank/DDBJ whole genome shotgun (WGS) entry which is preliminary data.</text>
</comment>
<protein>
    <submittedName>
        <fullName evidence="2">Uncharacterized protein</fullName>
    </submittedName>
</protein>
<evidence type="ECO:0000313" key="2">
    <source>
        <dbReference type="EMBL" id="MCP9765483.1"/>
    </source>
</evidence>
<name>A0AAE3H662_9BACT</name>
<feature type="signal peptide" evidence="1">
    <location>
        <begin position="1"/>
        <end position="19"/>
    </location>
</feature>